<evidence type="ECO:0000256" key="8">
    <source>
        <dbReference type="ARBA" id="ARBA00023049"/>
    </source>
</evidence>
<name>A0AAW1V660_9CUCU</name>
<keyword evidence="5" id="KW-0479">Metal-binding</keyword>
<comment type="subcellular location">
    <subcellularLocation>
        <location evidence="2">Cell membrane</location>
        <topology evidence="2">Single-pass type II membrane protein</topology>
    </subcellularLocation>
</comment>
<evidence type="ECO:0000256" key="6">
    <source>
        <dbReference type="ARBA" id="ARBA00022801"/>
    </source>
</evidence>
<dbReference type="InterPro" id="IPR042089">
    <property type="entry name" value="Peptidase_M13_dom_2"/>
</dbReference>
<dbReference type="InterPro" id="IPR000718">
    <property type="entry name" value="Peptidase_M13"/>
</dbReference>
<dbReference type="InterPro" id="IPR024079">
    <property type="entry name" value="MetalloPept_cat_dom_sf"/>
</dbReference>
<keyword evidence="9" id="KW-0812">Transmembrane</keyword>
<keyword evidence="8" id="KW-0482">Metalloprotease</keyword>
<evidence type="ECO:0000256" key="1">
    <source>
        <dbReference type="ARBA" id="ARBA00001947"/>
    </source>
</evidence>
<evidence type="ECO:0000256" key="3">
    <source>
        <dbReference type="ARBA" id="ARBA00007357"/>
    </source>
</evidence>
<dbReference type="PANTHER" id="PTHR11733">
    <property type="entry name" value="ZINC METALLOPROTEASE FAMILY M13 NEPRILYSIN-RELATED"/>
    <property type="match status" value="1"/>
</dbReference>
<dbReference type="GO" id="GO:0016485">
    <property type="term" value="P:protein processing"/>
    <property type="evidence" value="ECO:0007669"/>
    <property type="project" value="TreeGrafter"/>
</dbReference>
<evidence type="ECO:0000259" key="11">
    <source>
        <dbReference type="Pfam" id="PF05649"/>
    </source>
</evidence>
<evidence type="ECO:0000256" key="7">
    <source>
        <dbReference type="ARBA" id="ARBA00022833"/>
    </source>
</evidence>
<evidence type="ECO:0000313" key="13">
    <source>
        <dbReference type="Proteomes" id="UP001431783"/>
    </source>
</evidence>
<comment type="cofactor">
    <cofactor evidence="1">
        <name>Zn(2+)</name>
        <dbReference type="ChEBI" id="CHEBI:29105"/>
    </cofactor>
</comment>
<dbReference type="PRINTS" id="PR00786">
    <property type="entry name" value="NEPRILYSIN"/>
</dbReference>
<feature type="domain" description="Peptidase M13 C-terminal" evidence="10">
    <location>
        <begin position="530"/>
        <end position="735"/>
    </location>
</feature>
<proteinExistence type="inferred from homology"/>
<dbReference type="Proteomes" id="UP001431783">
    <property type="component" value="Unassembled WGS sequence"/>
</dbReference>
<evidence type="ECO:0000256" key="2">
    <source>
        <dbReference type="ARBA" id="ARBA00004401"/>
    </source>
</evidence>
<keyword evidence="4" id="KW-0645">Protease</keyword>
<dbReference type="Pfam" id="PF01431">
    <property type="entry name" value="Peptidase_M13"/>
    <property type="match status" value="1"/>
</dbReference>
<dbReference type="GO" id="GO:0046872">
    <property type="term" value="F:metal ion binding"/>
    <property type="evidence" value="ECO:0007669"/>
    <property type="project" value="UniProtKB-KW"/>
</dbReference>
<keyword evidence="6" id="KW-0378">Hydrolase</keyword>
<keyword evidence="9" id="KW-0472">Membrane</keyword>
<evidence type="ECO:0000256" key="5">
    <source>
        <dbReference type="ARBA" id="ARBA00022723"/>
    </source>
</evidence>
<reference evidence="12 13" key="1">
    <citation type="submission" date="2023-03" db="EMBL/GenBank/DDBJ databases">
        <title>Genome insight into feeding habits of ladybird beetles.</title>
        <authorList>
            <person name="Li H.-S."/>
            <person name="Huang Y.-H."/>
            <person name="Pang H."/>
        </authorList>
    </citation>
    <scope>NUCLEOTIDE SEQUENCE [LARGE SCALE GENOMIC DNA]</scope>
    <source>
        <strain evidence="12">SYSU_2023b</strain>
        <tissue evidence="12">Whole body</tissue>
    </source>
</reference>
<dbReference type="Pfam" id="PF05649">
    <property type="entry name" value="Peptidase_M13_N"/>
    <property type="match status" value="1"/>
</dbReference>
<gene>
    <name evidence="12" type="ORF">WA026_001088</name>
</gene>
<evidence type="ECO:0000256" key="4">
    <source>
        <dbReference type="ARBA" id="ARBA00022670"/>
    </source>
</evidence>
<dbReference type="InterPro" id="IPR018497">
    <property type="entry name" value="Peptidase_M13_C"/>
</dbReference>
<dbReference type="CDD" id="cd08662">
    <property type="entry name" value="M13"/>
    <property type="match status" value="1"/>
</dbReference>
<dbReference type="SUPFAM" id="SSF55486">
    <property type="entry name" value="Metalloproteases ('zincins'), catalytic domain"/>
    <property type="match status" value="1"/>
</dbReference>
<accession>A0AAW1V660</accession>
<feature type="domain" description="Peptidase M13 N-terminal" evidence="11">
    <location>
        <begin position="83"/>
        <end position="469"/>
    </location>
</feature>
<organism evidence="12 13">
    <name type="scientific">Henosepilachna vigintioctopunctata</name>
    <dbReference type="NCBI Taxonomy" id="420089"/>
    <lineage>
        <taxon>Eukaryota</taxon>
        <taxon>Metazoa</taxon>
        <taxon>Ecdysozoa</taxon>
        <taxon>Arthropoda</taxon>
        <taxon>Hexapoda</taxon>
        <taxon>Insecta</taxon>
        <taxon>Pterygota</taxon>
        <taxon>Neoptera</taxon>
        <taxon>Endopterygota</taxon>
        <taxon>Coleoptera</taxon>
        <taxon>Polyphaga</taxon>
        <taxon>Cucujiformia</taxon>
        <taxon>Coccinelloidea</taxon>
        <taxon>Coccinellidae</taxon>
        <taxon>Epilachninae</taxon>
        <taxon>Epilachnini</taxon>
        <taxon>Henosepilachna</taxon>
    </lineage>
</organism>
<keyword evidence="13" id="KW-1185">Reference proteome</keyword>
<dbReference type="Gene3D" id="1.10.1380.10">
    <property type="entry name" value="Neutral endopeptidase , domain2"/>
    <property type="match status" value="1"/>
</dbReference>
<sequence length="736" mass="84285">MEYQPVKQDNFFRRRNRTEKLLCTLLVIVIIIAIVLAIFLVMALTKDKKKEEKEETFSVNKLCQTPTCLASQIMWNANTSVDPCDDFFEFACGGFIKKSIIAPGRSSTDSFSSLSNVIDQQIHSILVEPLKDDDSKIIKIVKKLYSACMNETDIEINSVPALKNNLKKLGGWPVVEGNKWNPDSFNWVDTLLKLKESGMVYTMLLDFPVELDNKNSSRRVLCVDQPFVPFESLKRGPRDNPVLNAAYKFMVDIAVEFGAERKLAEREMEEALKFEMDMAKIMVPQEDRRDLEEEYHPISIKDLEGNYTFLPWHNFINRLIAPSSMTYEDKLIVYLPEYLDRLQKLINRTSRRVLANFILYKATGSLITYSTKKLKDIQQQFTKAAVGVGTSRPRDEQCTSVASRLDVAVGAIYIRKYFDKKAKINTEEIVRNIEAEFVETLKKVDWMDSNTKNAALDKLDAMEKYIGYPDELMSDSKMDEYYKDLEINSDNYLEVVLNVSKFQTEKDMKQLSEPVIKSDWRTRSGVAVVNAFYDLNSNAIQVPAGILQGVFFDANRPQYLNYGGIGYIIGHEFTHGFDDEGSQMDRDGNLRAWWKESTKDAYNKKAKCIVDQYSRTVVPEINMTINGINTQGENIADNGGIKLAYRAYKNWASRNNPEPKLPGLNYTANQMFWIAAANTWCTKMKPQAMKHEILTEVHPPDRYRINVPLANSKYFASDFNCPAGSNMNPIQQCSVW</sequence>
<dbReference type="EMBL" id="JARQZJ010000121">
    <property type="protein sequence ID" value="KAK9888868.1"/>
    <property type="molecule type" value="Genomic_DNA"/>
</dbReference>
<protein>
    <recommendedName>
        <fullName evidence="14">Neprilysin</fullName>
    </recommendedName>
</protein>
<comment type="similarity">
    <text evidence="3">Belongs to the peptidase M13 family.</text>
</comment>
<evidence type="ECO:0000256" key="9">
    <source>
        <dbReference type="SAM" id="Phobius"/>
    </source>
</evidence>
<evidence type="ECO:0008006" key="14">
    <source>
        <dbReference type="Google" id="ProtNLM"/>
    </source>
</evidence>
<evidence type="ECO:0000259" key="10">
    <source>
        <dbReference type="Pfam" id="PF01431"/>
    </source>
</evidence>
<keyword evidence="7" id="KW-0862">Zinc</keyword>
<dbReference type="Gene3D" id="3.40.390.10">
    <property type="entry name" value="Collagenase (Catalytic Domain)"/>
    <property type="match status" value="1"/>
</dbReference>
<comment type="caution">
    <text evidence="12">The sequence shown here is derived from an EMBL/GenBank/DDBJ whole genome shotgun (WGS) entry which is preliminary data.</text>
</comment>
<evidence type="ECO:0000313" key="12">
    <source>
        <dbReference type="EMBL" id="KAK9888868.1"/>
    </source>
</evidence>
<keyword evidence="9" id="KW-1133">Transmembrane helix</keyword>
<dbReference type="InterPro" id="IPR008753">
    <property type="entry name" value="Peptidase_M13_N"/>
</dbReference>
<dbReference type="GO" id="GO:0004222">
    <property type="term" value="F:metalloendopeptidase activity"/>
    <property type="evidence" value="ECO:0007669"/>
    <property type="project" value="InterPro"/>
</dbReference>
<dbReference type="PROSITE" id="PS51885">
    <property type="entry name" value="NEPRILYSIN"/>
    <property type="match status" value="1"/>
</dbReference>
<dbReference type="PANTHER" id="PTHR11733:SF224">
    <property type="entry name" value="NEPRILYSIN-2"/>
    <property type="match status" value="1"/>
</dbReference>
<dbReference type="AlphaFoldDB" id="A0AAW1V660"/>
<feature type="transmembrane region" description="Helical" evidence="9">
    <location>
        <begin position="21"/>
        <end position="44"/>
    </location>
</feature>
<dbReference type="GO" id="GO:0005886">
    <property type="term" value="C:plasma membrane"/>
    <property type="evidence" value="ECO:0007669"/>
    <property type="project" value="UniProtKB-SubCell"/>
</dbReference>